<organism evidence="1">
    <name type="scientific">Arundo donax</name>
    <name type="common">Giant reed</name>
    <name type="synonym">Donax arundinaceus</name>
    <dbReference type="NCBI Taxonomy" id="35708"/>
    <lineage>
        <taxon>Eukaryota</taxon>
        <taxon>Viridiplantae</taxon>
        <taxon>Streptophyta</taxon>
        <taxon>Embryophyta</taxon>
        <taxon>Tracheophyta</taxon>
        <taxon>Spermatophyta</taxon>
        <taxon>Magnoliopsida</taxon>
        <taxon>Liliopsida</taxon>
        <taxon>Poales</taxon>
        <taxon>Poaceae</taxon>
        <taxon>PACMAD clade</taxon>
        <taxon>Arundinoideae</taxon>
        <taxon>Arundineae</taxon>
        <taxon>Arundo</taxon>
    </lineage>
</organism>
<dbReference type="AlphaFoldDB" id="A0A0A9FHN7"/>
<sequence>MDSNATFSAYVFISWKVLTSWPSHEWRERSATASMAGTEARMASGEKARETMRRRWAW</sequence>
<accession>A0A0A9FHN7</accession>
<name>A0A0A9FHN7_ARUDO</name>
<proteinExistence type="predicted"/>
<reference evidence="1" key="2">
    <citation type="journal article" date="2015" name="Data Brief">
        <title>Shoot transcriptome of the giant reed, Arundo donax.</title>
        <authorList>
            <person name="Barrero R.A."/>
            <person name="Guerrero F.D."/>
            <person name="Moolhuijzen P."/>
            <person name="Goolsby J.A."/>
            <person name="Tidwell J."/>
            <person name="Bellgard S.E."/>
            <person name="Bellgard M.I."/>
        </authorList>
    </citation>
    <scope>NUCLEOTIDE SEQUENCE</scope>
    <source>
        <tissue evidence="1">Shoot tissue taken approximately 20 cm above the soil surface</tissue>
    </source>
</reference>
<protein>
    <submittedName>
        <fullName evidence="1">ABAH1</fullName>
    </submittedName>
</protein>
<dbReference type="EMBL" id="GBRH01185351">
    <property type="protein sequence ID" value="JAE12545.1"/>
    <property type="molecule type" value="Transcribed_RNA"/>
</dbReference>
<reference evidence="1" key="1">
    <citation type="submission" date="2014-09" db="EMBL/GenBank/DDBJ databases">
        <authorList>
            <person name="Magalhaes I.L.F."/>
            <person name="Oliveira U."/>
            <person name="Santos F.R."/>
            <person name="Vidigal T.H.D.A."/>
            <person name="Brescovit A.D."/>
            <person name="Santos A.J."/>
        </authorList>
    </citation>
    <scope>NUCLEOTIDE SEQUENCE</scope>
    <source>
        <tissue evidence="1">Shoot tissue taken approximately 20 cm above the soil surface</tissue>
    </source>
</reference>
<evidence type="ECO:0000313" key="1">
    <source>
        <dbReference type="EMBL" id="JAE12545.1"/>
    </source>
</evidence>